<accession>G5SM90</accession>
<sequence>MGDVAYQSFFVGEPFGQSFGVGQRAAGIVAYVHNQSVAQAQIIHDFIQIAFTDAGAEASIIYITDVVVENLVIHAGGDAVVRTQINLMDAVVEITWVVLMPAPVTANVGCGIEVDVAVAKFGQHVAQDFE</sequence>
<keyword evidence="2" id="KW-1185">Reference proteome</keyword>
<name>G5SM90_9BACT</name>
<dbReference type="AlphaFoldDB" id="G5SM90"/>
<dbReference type="HOGENOM" id="CLU_1936004_0_0_10"/>
<protein>
    <submittedName>
        <fullName evidence="1">Uncharacterized protein</fullName>
    </submittedName>
</protein>
<organism evidence="1 2">
    <name type="scientific">Paraprevotella clara YIT 11840</name>
    <dbReference type="NCBI Taxonomy" id="762968"/>
    <lineage>
        <taxon>Bacteria</taxon>
        <taxon>Pseudomonadati</taxon>
        <taxon>Bacteroidota</taxon>
        <taxon>Bacteroidia</taxon>
        <taxon>Bacteroidales</taxon>
        <taxon>Prevotellaceae</taxon>
        <taxon>Paraprevotella</taxon>
    </lineage>
</organism>
<evidence type="ECO:0000313" key="2">
    <source>
        <dbReference type="Proteomes" id="UP000003598"/>
    </source>
</evidence>
<gene>
    <name evidence="1" type="ORF">HMPREF9441_00463</name>
</gene>
<proteinExistence type="predicted"/>
<dbReference type="Proteomes" id="UP000003598">
    <property type="component" value="Unassembled WGS sequence"/>
</dbReference>
<evidence type="ECO:0000313" key="1">
    <source>
        <dbReference type="EMBL" id="EHH01648.1"/>
    </source>
</evidence>
<reference evidence="1 2" key="1">
    <citation type="submission" date="2011-03" db="EMBL/GenBank/DDBJ databases">
        <authorList>
            <person name="Weinstock G."/>
            <person name="Sodergren E."/>
            <person name="Clifton S."/>
            <person name="Fulton L."/>
            <person name="Fulton B."/>
            <person name="Courtney L."/>
            <person name="Fronick C."/>
            <person name="Harrison M."/>
            <person name="Strong C."/>
            <person name="Farmer C."/>
            <person name="Delahaunty K."/>
            <person name="Markovic C."/>
            <person name="Hall O."/>
            <person name="Minx P."/>
            <person name="Tomlinson C."/>
            <person name="Mitreva M."/>
            <person name="Hou S."/>
            <person name="Chen J."/>
            <person name="Wollam A."/>
            <person name="Pepin K.H."/>
            <person name="Johnson M."/>
            <person name="Bhonagiri V."/>
            <person name="Zhang X."/>
            <person name="Suruliraj S."/>
            <person name="Warren W."/>
            <person name="Chinwalla A."/>
            <person name="Mardis E.R."/>
            <person name="Wilson R.K."/>
        </authorList>
    </citation>
    <scope>NUCLEOTIDE SEQUENCE [LARGE SCALE GENOMIC DNA]</scope>
    <source>
        <strain evidence="1 2">YIT 11840</strain>
    </source>
</reference>
<comment type="caution">
    <text evidence="1">The sequence shown here is derived from an EMBL/GenBank/DDBJ whole genome shotgun (WGS) entry which is preliminary data.</text>
</comment>
<dbReference type="EMBL" id="AFFY01000005">
    <property type="protein sequence ID" value="EHH01648.1"/>
    <property type="molecule type" value="Genomic_DNA"/>
</dbReference>